<comment type="caution">
    <text evidence="2">The sequence shown here is derived from an EMBL/GenBank/DDBJ whole genome shotgun (WGS) entry which is preliminary data.</text>
</comment>
<evidence type="ECO:0000256" key="1">
    <source>
        <dbReference type="SAM" id="MobiDB-lite"/>
    </source>
</evidence>
<feature type="region of interest" description="Disordered" evidence="1">
    <location>
        <begin position="132"/>
        <end position="198"/>
    </location>
</feature>
<proteinExistence type="predicted"/>
<protein>
    <submittedName>
        <fullName evidence="2">Uncharacterized protein</fullName>
    </submittedName>
</protein>
<feature type="region of interest" description="Disordered" evidence="1">
    <location>
        <begin position="1"/>
        <end position="45"/>
    </location>
</feature>
<sequence>TPLALAPSPICALADPSSTSPSLRARQSTAATNPRRPEPVSRPPLELRRVRCHGELRPGVRNPGRASIPFPPPYFSLPALTRCSPCSRGGPPPSRHCRRRGIPGARLEVKNLSRPYRPVYCLLPCVIPRRSRFMPPPSRSAVGRPPPVPLPRPRPHQRTPRALPNLPGHPGRPRGPPNARAPRLRRALRREDERRRPS</sequence>
<feature type="compositionally biased region" description="Basic and acidic residues" evidence="1">
    <location>
        <begin position="35"/>
        <end position="45"/>
    </location>
</feature>
<reference evidence="2" key="1">
    <citation type="journal article" date="2018" name="Nat. Genet.">
        <title>Extensive intraspecific gene order and gene structural variations between Mo17 and other maize genomes.</title>
        <authorList>
            <person name="Sun S."/>
            <person name="Zhou Y."/>
            <person name="Chen J."/>
            <person name="Shi J."/>
            <person name="Zhao H."/>
            <person name="Zhao H."/>
            <person name="Song W."/>
            <person name="Zhang M."/>
            <person name="Cui Y."/>
            <person name="Dong X."/>
            <person name="Liu H."/>
            <person name="Ma X."/>
            <person name="Jiao Y."/>
            <person name="Wang B."/>
            <person name="Wei X."/>
            <person name="Stein J.C."/>
            <person name="Glaubitz J.C."/>
            <person name="Lu F."/>
            <person name="Yu G."/>
            <person name="Liang C."/>
            <person name="Fengler K."/>
            <person name="Li B."/>
            <person name="Rafalski A."/>
            <person name="Schnable P.S."/>
            <person name="Ware D.H."/>
            <person name="Buckler E.S."/>
            <person name="Lai J."/>
        </authorList>
    </citation>
    <scope>NUCLEOTIDE SEQUENCE [LARGE SCALE GENOMIC DNA]</scope>
    <source>
        <tissue evidence="2">Seedling</tissue>
    </source>
</reference>
<gene>
    <name evidence="2" type="ORF">Zm00014a_043315</name>
</gene>
<dbReference type="Proteomes" id="UP000251960">
    <property type="component" value="Chromosome 1"/>
</dbReference>
<dbReference type="EMBL" id="NCVQ01000001">
    <property type="protein sequence ID" value="PWZ55124.1"/>
    <property type="molecule type" value="Genomic_DNA"/>
</dbReference>
<name>A0A317YBJ9_MAIZE</name>
<dbReference type="AlphaFoldDB" id="A0A317YBJ9"/>
<organism evidence="2">
    <name type="scientific">Zea mays</name>
    <name type="common">Maize</name>
    <dbReference type="NCBI Taxonomy" id="4577"/>
    <lineage>
        <taxon>Eukaryota</taxon>
        <taxon>Viridiplantae</taxon>
        <taxon>Streptophyta</taxon>
        <taxon>Embryophyta</taxon>
        <taxon>Tracheophyta</taxon>
        <taxon>Spermatophyta</taxon>
        <taxon>Magnoliopsida</taxon>
        <taxon>Liliopsida</taxon>
        <taxon>Poales</taxon>
        <taxon>Poaceae</taxon>
        <taxon>PACMAD clade</taxon>
        <taxon>Panicoideae</taxon>
        <taxon>Andropogonodae</taxon>
        <taxon>Andropogoneae</taxon>
        <taxon>Tripsacinae</taxon>
        <taxon>Zea</taxon>
    </lineage>
</organism>
<feature type="non-terminal residue" evidence="2">
    <location>
        <position position="1"/>
    </location>
</feature>
<feature type="compositionally biased region" description="Pro residues" evidence="1">
    <location>
        <begin position="134"/>
        <end position="152"/>
    </location>
</feature>
<evidence type="ECO:0000313" key="2">
    <source>
        <dbReference type="EMBL" id="PWZ55124.1"/>
    </source>
</evidence>
<feature type="compositionally biased region" description="Polar residues" evidence="1">
    <location>
        <begin position="16"/>
        <end position="32"/>
    </location>
</feature>
<accession>A0A317YBJ9</accession>
<feature type="compositionally biased region" description="Basic and acidic residues" evidence="1">
    <location>
        <begin position="189"/>
        <end position="198"/>
    </location>
</feature>